<dbReference type="PANTHER" id="PTHR46832">
    <property type="entry name" value="5'-METHYLTHIOADENOSINE/S-ADENOSYLHOMOCYSTEINE NUCLEOSIDASE"/>
    <property type="match status" value="1"/>
</dbReference>
<dbReference type="SUPFAM" id="SSF53167">
    <property type="entry name" value="Purine and uridine phosphorylases"/>
    <property type="match status" value="1"/>
</dbReference>
<gene>
    <name evidence="7" type="ORF">SAMN06296028_106100</name>
</gene>
<keyword evidence="5" id="KW-0486">Methionine biosynthesis</keyword>
<dbReference type="GO" id="GO:0008782">
    <property type="term" value="F:adenosylhomocysteine nucleosidase activity"/>
    <property type="evidence" value="ECO:0007669"/>
    <property type="project" value="UniProtKB-EC"/>
</dbReference>
<organism evidence="7 8">
    <name type="scientific">Kocuria marina subsp. indica</name>
    <dbReference type="NCBI Taxonomy" id="1049583"/>
    <lineage>
        <taxon>Bacteria</taxon>
        <taxon>Bacillati</taxon>
        <taxon>Actinomycetota</taxon>
        <taxon>Actinomycetes</taxon>
        <taxon>Micrococcales</taxon>
        <taxon>Micrococcaceae</taxon>
        <taxon>Kocuria</taxon>
    </lineage>
</organism>
<dbReference type="GO" id="GO:0005829">
    <property type="term" value="C:cytosol"/>
    <property type="evidence" value="ECO:0007669"/>
    <property type="project" value="TreeGrafter"/>
</dbReference>
<dbReference type="CDD" id="cd09008">
    <property type="entry name" value="MTAN"/>
    <property type="match status" value="1"/>
</dbReference>
<dbReference type="GO" id="GO:0008930">
    <property type="term" value="F:methylthioadenosine nucleosidase activity"/>
    <property type="evidence" value="ECO:0007669"/>
    <property type="project" value="InterPro"/>
</dbReference>
<dbReference type="RefSeq" id="WP_240505625.1">
    <property type="nucleotide sequence ID" value="NZ_FXAC01000006.1"/>
</dbReference>
<evidence type="ECO:0000256" key="1">
    <source>
        <dbReference type="ARBA" id="ARBA00004945"/>
    </source>
</evidence>
<evidence type="ECO:0000313" key="7">
    <source>
        <dbReference type="EMBL" id="SMF04109.1"/>
    </source>
</evidence>
<dbReference type="InterPro" id="IPR000845">
    <property type="entry name" value="Nucleoside_phosphorylase_d"/>
</dbReference>
<dbReference type="EC" id="3.2.2.9" evidence="2"/>
<dbReference type="Proteomes" id="UP000192929">
    <property type="component" value="Unassembled WGS sequence"/>
</dbReference>
<keyword evidence="3" id="KW-0028">Amino-acid biosynthesis</keyword>
<dbReference type="Gene3D" id="3.40.50.1580">
    <property type="entry name" value="Nucleoside phosphorylase domain"/>
    <property type="match status" value="1"/>
</dbReference>
<dbReference type="Pfam" id="PF01048">
    <property type="entry name" value="PNP_UDP_1"/>
    <property type="match status" value="1"/>
</dbReference>
<dbReference type="NCBIfam" id="TIGR01704">
    <property type="entry name" value="MTA_SAH-Nsdase"/>
    <property type="match status" value="1"/>
</dbReference>
<dbReference type="GO" id="GO:0009164">
    <property type="term" value="P:nucleoside catabolic process"/>
    <property type="evidence" value="ECO:0007669"/>
    <property type="project" value="InterPro"/>
</dbReference>
<dbReference type="GO" id="GO:0019284">
    <property type="term" value="P:L-methionine salvage from S-adenosylmethionine"/>
    <property type="evidence" value="ECO:0007669"/>
    <property type="project" value="TreeGrafter"/>
</dbReference>
<dbReference type="NCBIfam" id="NF004079">
    <property type="entry name" value="PRK05584.1"/>
    <property type="match status" value="1"/>
</dbReference>
<dbReference type="UniPathway" id="UPA00904">
    <property type="reaction ID" value="UER00871"/>
</dbReference>
<proteinExistence type="predicted"/>
<protein>
    <recommendedName>
        <fullName evidence="2">adenosylhomocysteine nucleosidase</fullName>
        <ecNumber evidence="2">3.2.2.9</ecNumber>
    </recommendedName>
</protein>
<keyword evidence="4" id="KW-0378">Hydrolase</keyword>
<evidence type="ECO:0000256" key="3">
    <source>
        <dbReference type="ARBA" id="ARBA00022605"/>
    </source>
</evidence>
<dbReference type="GO" id="GO:0019509">
    <property type="term" value="P:L-methionine salvage from methylthioadenosine"/>
    <property type="evidence" value="ECO:0007669"/>
    <property type="project" value="UniProtKB-UniPathway"/>
</dbReference>
<evidence type="ECO:0000256" key="5">
    <source>
        <dbReference type="ARBA" id="ARBA00023167"/>
    </source>
</evidence>
<dbReference type="EMBL" id="FXAC01000006">
    <property type="protein sequence ID" value="SMF04109.1"/>
    <property type="molecule type" value="Genomic_DNA"/>
</dbReference>
<evidence type="ECO:0000256" key="2">
    <source>
        <dbReference type="ARBA" id="ARBA00011974"/>
    </source>
</evidence>
<evidence type="ECO:0000256" key="4">
    <source>
        <dbReference type="ARBA" id="ARBA00022801"/>
    </source>
</evidence>
<evidence type="ECO:0000259" key="6">
    <source>
        <dbReference type="Pfam" id="PF01048"/>
    </source>
</evidence>
<reference evidence="8" key="1">
    <citation type="submission" date="2017-04" db="EMBL/GenBank/DDBJ databases">
        <authorList>
            <person name="Varghese N."/>
            <person name="Submissions S."/>
        </authorList>
    </citation>
    <scope>NUCLEOTIDE SEQUENCE [LARGE SCALE GENOMIC DNA]</scope>
    <source>
        <strain evidence="8">NIO-1021</strain>
    </source>
</reference>
<name>A0A1X7CVU3_9MICC</name>
<comment type="pathway">
    <text evidence="1">Amino-acid biosynthesis; L-methionine biosynthesis via salvage pathway; S-methyl-5-thio-alpha-D-ribose 1-phosphate from S-methyl-5'-thioadenosine (hydrolase route): step 1/2.</text>
</comment>
<accession>A0A1X7CVU3</accession>
<evidence type="ECO:0000313" key="8">
    <source>
        <dbReference type="Proteomes" id="UP000192929"/>
    </source>
</evidence>
<dbReference type="PANTHER" id="PTHR46832:SF1">
    <property type="entry name" value="5'-METHYLTHIOADENOSINE_S-ADENOSYLHOMOCYSTEINE NUCLEOSIDASE"/>
    <property type="match status" value="1"/>
</dbReference>
<dbReference type="InterPro" id="IPR010049">
    <property type="entry name" value="MTA_SAH_Nsdase"/>
</dbReference>
<feature type="domain" description="Nucleoside phosphorylase" evidence="6">
    <location>
        <begin position="16"/>
        <end position="239"/>
    </location>
</feature>
<sequence>MTDDAARFAACVGAPAVVVAMAEEAEPFLADADSRCENPHVIGGAELYAVEAAGRPVLVVRTGIGLVNAASTLSAMLERFEPSAVISAGSAGGLRADVNVGDLVIGTEFRYADADATAFGYEPGQVPGMPPAFAASSELVAAASSLAAAEGYAAWRGTMLSGGAFVTARNVGATREVFPEALSTDMETTALAHVCHDRGVPFLAVRAISDLCGPAADQQFHMELDIVARISAQAVTELLGGLPPVQPPTRRGERGTHE</sequence>
<dbReference type="InterPro" id="IPR035994">
    <property type="entry name" value="Nucleoside_phosphorylase_sf"/>
</dbReference>
<keyword evidence="8" id="KW-1185">Reference proteome</keyword>
<dbReference type="AlphaFoldDB" id="A0A1X7CVU3"/>